<proteinExistence type="inferred from homology"/>
<accession>A0AAV9J108</accession>
<comment type="similarity">
    <text evidence="5">Belongs to the SPT3 family.</text>
</comment>
<dbReference type="GO" id="GO:0006366">
    <property type="term" value="P:transcription by RNA polymerase II"/>
    <property type="evidence" value="ECO:0007669"/>
    <property type="project" value="InterPro"/>
</dbReference>
<protein>
    <recommendedName>
        <fullName evidence="8">Transcription initiation factor TFIID subunit 13</fullName>
    </recommendedName>
</protein>
<keyword evidence="4" id="KW-0539">Nucleus</keyword>
<organism evidence="6 7">
    <name type="scientific">Cyanidium caldarium</name>
    <name type="common">Red alga</name>
    <dbReference type="NCBI Taxonomy" id="2771"/>
    <lineage>
        <taxon>Eukaryota</taxon>
        <taxon>Rhodophyta</taxon>
        <taxon>Bangiophyceae</taxon>
        <taxon>Cyanidiales</taxon>
        <taxon>Cyanidiaceae</taxon>
        <taxon>Cyanidium</taxon>
    </lineage>
</organism>
<evidence type="ECO:0000256" key="5">
    <source>
        <dbReference type="ARBA" id="ARBA00061274"/>
    </source>
</evidence>
<dbReference type="SUPFAM" id="SSF47113">
    <property type="entry name" value="Histone-fold"/>
    <property type="match status" value="1"/>
</dbReference>
<keyword evidence="7" id="KW-1185">Reference proteome</keyword>
<reference evidence="6 7" key="1">
    <citation type="submission" date="2022-07" db="EMBL/GenBank/DDBJ databases">
        <title>Genome-wide signatures of adaptation to extreme environments.</title>
        <authorList>
            <person name="Cho C.H."/>
            <person name="Yoon H.S."/>
        </authorList>
    </citation>
    <scope>NUCLEOTIDE SEQUENCE [LARGE SCALE GENOMIC DNA]</scope>
    <source>
        <strain evidence="6 7">DBV 063 E5</strain>
    </source>
</reference>
<evidence type="ECO:0000313" key="7">
    <source>
        <dbReference type="Proteomes" id="UP001301350"/>
    </source>
</evidence>
<dbReference type="AlphaFoldDB" id="A0AAV9J108"/>
<dbReference type="InterPro" id="IPR009072">
    <property type="entry name" value="Histone-fold"/>
</dbReference>
<sequence>MDSPSPPADLEWSDSDVEDMLVDVEPRQLLPRVFQVEMRQLMYGFGDARQPREDSAALTEALLLEYVAAVVSRCVDVASTRGRRVPDVSDLRFLLRRDLRKLRRVNYLVAMKEVIDETTKKGKELESLGR</sequence>
<dbReference type="EMBL" id="JANCYW010000017">
    <property type="protein sequence ID" value="KAK4538277.1"/>
    <property type="molecule type" value="Genomic_DNA"/>
</dbReference>
<keyword evidence="2" id="KW-0805">Transcription regulation</keyword>
<comment type="subcellular location">
    <subcellularLocation>
        <location evidence="1">Nucleus</location>
    </subcellularLocation>
</comment>
<dbReference type="PANTHER" id="PTHR11380:SF16">
    <property type="entry name" value="TRANSCRIPTION INITIATION PROTEIN SPT3 HOMOLOG"/>
    <property type="match status" value="1"/>
</dbReference>
<name>A0AAV9J108_CYACA</name>
<evidence type="ECO:0000313" key="6">
    <source>
        <dbReference type="EMBL" id="KAK4538277.1"/>
    </source>
</evidence>
<gene>
    <name evidence="6" type="ORF">CDCA_CDCA17G4302</name>
</gene>
<dbReference type="PANTHER" id="PTHR11380">
    <property type="entry name" value="TRANSCRIPTION INITIATION FACTOR TFIID/SUPT3-RELATED"/>
    <property type="match status" value="1"/>
</dbReference>
<dbReference type="Gene3D" id="1.10.20.10">
    <property type="entry name" value="Histone, subunit A"/>
    <property type="match status" value="1"/>
</dbReference>
<dbReference type="GO" id="GO:0005634">
    <property type="term" value="C:nucleus"/>
    <property type="evidence" value="ECO:0007669"/>
    <property type="project" value="UniProtKB-SubCell"/>
</dbReference>
<dbReference type="Proteomes" id="UP001301350">
    <property type="component" value="Unassembled WGS sequence"/>
</dbReference>
<evidence type="ECO:0000256" key="4">
    <source>
        <dbReference type="ARBA" id="ARBA00023242"/>
    </source>
</evidence>
<dbReference type="InterPro" id="IPR003195">
    <property type="entry name" value="TFIID_TAF13"/>
</dbReference>
<evidence type="ECO:0000256" key="2">
    <source>
        <dbReference type="ARBA" id="ARBA00023015"/>
    </source>
</evidence>
<evidence type="ECO:0000256" key="1">
    <source>
        <dbReference type="ARBA" id="ARBA00004123"/>
    </source>
</evidence>
<evidence type="ECO:0000256" key="3">
    <source>
        <dbReference type="ARBA" id="ARBA00023163"/>
    </source>
</evidence>
<dbReference type="GO" id="GO:0046982">
    <property type="term" value="F:protein heterodimerization activity"/>
    <property type="evidence" value="ECO:0007669"/>
    <property type="project" value="InterPro"/>
</dbReference>
<comment type="caution">
    <text evidence="6">The sequence shown here is derived from an EMBL/GenBank/DDBJ whole genome shotgun (WGS) entry which is preliminary data.</text>
</comment>
<keyword evidence="3" id="KW-0804">Transcription</keyword>
<evidence type="ECO:0008006" key="8">
    <source>
        <dbReference type="Google" id="ProtNLM"/>
    </source>
</evidence>
<dbReference type="Pfam" id="PF02269">
    <property type="entry name" value="TFIID-18kDa"/>
    <property type="match status" value="1"/>
</dbReference>